<reference evidence="2 3" key="1">
    <citation type="submission" date="2015-07" db="EMBL/GenBank/DDBJ databases">
        <title>A draft genome sequence of Mycobacterium wolinskyi.</title>
        <authorList>
            <person name="de Man T.J."/>
            <person name="Perry K.A."/>
            <person name="Coulliette A.D."/>
            <person name="Jensen B."/>
            <person name="Toney N.C."/>
            <person name="Limbago B.M."/>
            <person name="Noble-Wang J."/>
        </authorList>
    </citation>
    <scope>NUCLEOTIDE SEQUENCE [LARGE SCALE GENOMIC DNA]</scope>
    <source>
        <strain evidence="2 3">CDC_01</strain>
    </source>
</reference>
<evidence type="ECO:0000313" key="2">
    <source>
        <dbReference type="EMBL" id="KWX25301.1"/>
    </source>
</evidence>
<feature type="compositionally biased region" description="Basic residues" evidence="1">
    <location>
        <begin position="1"/>
        <end position="15"/>
    </location>
</feature>
<organism evidence="2 3">
    <name type="scientific">Mycolicibacterium wolinskyi</name>
    <dbReference type="NCBI Taxonomy" id="59750"/>
    <lineage>
        <taxon>Bacteria</taxon>
        <taxon>Bacillati</taxon>
        <taxon>Actinomycetota</taxon>
        <taxon>Actinomycetes</taxon>
        <taxon>Mycobacteriales</taxon>
        <taxon>Mycobacteriaceae</taxon>
        <taxon>Mycolicibacterium</taxon>
    </lineage>
</organism>
<gene>
    <name evidence="2" type="ORF">AFM11_03145</name>
</gene>
<feature type="compositionally biased region" description="Low complexity" evidence="1">
    <location>
        <begin position="18"/>
        <end position="36"/>
    </location>
</feature>
<dbReference type="EMBL" id="LGTW01000002">
    <property type="protein sequence ID" value="KWX25301.1"/>
    <property type="molecule type" value="Genomic_DNA"/>
</dbReference>
<evidence type="ECO:0000313" key="3">
    <source>
        <dbReference type="Proteomes" id="UP000070612"/>
    </source>
</evidence>
<evidence type="ECO:0000256" key="1">
    <source>
        <dbReference type="SAM" id="MobiDB-lite"/>
    </source>
</evidence>
<protein>
    <submittedName>
        <fullName evidence="2">Uncharacterized protein</fullName>
    </submittedName>
</protein>
<dbReference type="AlphaFoldDB" id="A0A132PSG8"/>
<comment type="caution">
    <text evidence="2">The sequence shown here is derived from an EMBL/GenBank/DDBJ whole genome shotgun (WGS) entry which is preliminary data.</text>
</comment>
<dbReference type="Proteomes" id="UP000070612">
    <property type="component" value="Unassembled WGS sequence"/>
</dbReference>
<accession>A0A132PSG8</accession>
<keyword evidence="3" id="KW-1185">Reference proteome</keyword>
<feature type="compositionally biased region" description="Polar residues" evidence="1">
    <location>
        <begin position="80"/>
        <end position="96"/>
    </location>
</feature>
<sequence length="96" mass="10566">MERARRCSHGFRPSHRGTVSVPTSAPMSPSSSRTGSPPWPWRRPSPDTDPRRIASGPGHSRQHHLRLTLNSRIVIPKPSSPTACPTVSSVRCQHIS</sequence>
<name>A0A132PSG8_9MYCO</name>
<feature type="region of interest" description="Disordered" evidence="1">
    <location>
        <begin position="1"/>
        <end position="96"/>
    </location>
</feature>
<proteinExistence type="predicted"/>